<dbReference type="EMBL" id="JABWRJ010000011">
    <property type="protein sequence ID" value="MBC3446189.1"/>
    <property type="molecule type" value="Genomic_DNA"/>
</dbReference>
<accession>A0A923G8M9</accession>
<dbReference type="AlphaFoldDB" id="A0A923G8M9"/>
<dbReference type="RefSeq" id="WP_186733081.1">
    <property type="nucleotide sequence ID" value="NZ_JABWRJ020000004.1"/>
</dbReference>
<evidence type="ECO:0000313" key="1">
    <source>
        <dbReference type="EMBL" id="MBC3446189.1"/>
    </source>
</evidence>
<sequence>MLCEALEIVEGKQDIGLFLSAEGRPLLKVPHGLDCSGLSPTAVFSLLYRMFAVFRRTGHGERIMAARDGVERHGKGGAQAAGKGAGFVDMLAFDELFDEVDPRSIVSLHAHPGMTSAQDVQRLDRHLSRALFDEGDIPYLDRVPGMRRTMGLGKQAIVGLYCFLARDFYQHLLQVDLQCAWGSFFRDGIALAEDFQHRYLATDDSLYLGDAEQIKHCRERLSHLLWRIDRQATPRDATYCRLHDALARYLQGASSVEQAPGLVWGVQGFWAVWESMCLCHALAENADTTVHNCDFEHLPRGVCGPRDMARWQGAQRLVFSRNHLHRRPDLVVNAGERWRVVDFKYYPQPLWQRPKEKEDEPPTKEERDFTNLEIYALLLRCHLSATAAGEPPIALEMWLPGRAFEVHALEATPAWDPPLSVHLLQTRVLLERYANLYQSMALRSEAAAFNRRSPAPVP</sequence>
<protein>
    <submittedName>
        <fullName evidence="1">Uncharacterized protein</fullName>
    </submittedName>
</protein>
<comment type="caution">
    <text evidence="1">The sequence shown here is derived from an EMBL/GenBank/DDBJ whole genome shotgun (WGS) entry which is preliminary data.</text>
</comment>
<name>A0A923G8M9_9PSED</name>
<reference evidence="1" key="1">
    <citation type="journal article" date="2020" name="Microorganisms">
        <title>Reliable Identification of Environmental Pseudomonas Isolates Using the rpoD Gene.</title>
        <authorList>
            <consortium name="The Broad Institute Genome Sequencing Platform"/>
            <person name="Girard L."/>
            <person name="Lood C."/>
            <person name="Rokni-Zadeh H."/>
            <person name="van Noort V."/>
            <person name="Lavigne R."/>
            <person name="De Mot R."/>
        </authorList>
    </citation>
    <scope>NUCLEOTIDE SEQUENCE</scope>
    <source>
        <strain evidence="1">BW13M1</strain>
    </source>
</reference>
<reference evidence="1" key="2">
    <citation type="submission" date="2020-07" db="EMBL/GenBank/DDBJ databases">
        <authorList>
            <person name="Lood C."/>
            <person name="Girard L."/>
        </authorList>
    </citation>
    <scope>NUCLEOTIDE SEQUENCE</scope>
    <source>
        <strain evidence="1">BW13M1</strain>
    </source>
</reference>
<proteinExistence type="predicted"/>
<gene>
    <name evidence="1" type="ORF">HU751_10435</name>
</gene>
<organism evidence="1">
    <name type="scientific">Pseudomonas peradeniyensis</name>
    <dbReference type="NCBI Taxonomy" id="2745488"/>
    <lineage>
        <taxon>Bacteria</taxon>
        <taxon>Pseudomonadati</taxon>
        <taxon>Pseudomonadota</taxon>
        <taxon>Gammaproteobacteria</taxon>
        <taxon>Pseudomonadales</taxon>
        <taxon>Pseudomonadaceae</taxon>
        <taxon>Pseudomonas</taxon>
    </lineage>
</organism>